<evidence type="ECO:0000313" key="1">
    <source>
        <dbReference type="EMBL" id="GFY77063.1"/>
    </source>
</evidence>
<evidence type="ECO:0000313" key="2">
    <source>
        <dbReference type="Proteomes" id="UP000886998"/>
    </source>
</evidence>
<comment type="caution">
    <text evidence="1">The sequence shown here is derived from an EMBL/GenBank/DDBJ whole genome shotgun (WGS) entry which is preliminary data.</text>
</comment>
<name>A0A8X6YRC9_9ARAC</name>
<organism evidence="1 2">
    <name type="scientific">Trichonephila inaurata madagascariensis</name>
    <dbReference type="NCBI Taxonomy" id="2747483"/>
    <lineage>
        <taxon>Eukaryota</taxon>
        <taxon>Metazoa</taxon>
        <taxon>Ecdysozoa</taxon>
        <taxon>Arthropoda</taxon>
        <taxon>Chelicerata</taxon>
        <taxon>Arachnida</taxon>
        <taxon>Araneae</taxon>
        <taxon>Araneomorphae</taxon>
        <taxon>Entelegynae</taxon>
        <taxon>Araneoidea</taxon>
        <taxon>Nephilidae</taxon>
        <taxon>Trichonephila</taxon>
        <taxon>Trichonephila inaurata</taxon>
    </lineage>
</organism>
<keyword evidence="2" id="KW-1185">Reference proteome</keyword>
<dbReference type="Proteomes" id="UP000886998">
    <property type="component" value="Unassembled WGS sequence"/>
</dbReference>
<reference evidence="1" key="1">
    <citation type="submission" date="2020-08" db="EMBL/GenBank/DDBJ databases">
        <title>Multicomponent nature underlies the extraordinary mechanical properties of spider dragline silk.</title>
        <authorList>
            <person name="Kono N."/>
            <person name="Nakamura H."/>
            <person name="Mori M."/>
            <person name="Yoshida Y."/>
            <person name="Ohtoshi R."/>
            <person name="Malay A.D."/>
            <person name="Moran D.A.P."/>
            <person name="Tomita M."/>
            <person name="Numata K."/>
            <person name="Arakawa K."/>
        </authorList>
    </citation>
    <scope>NUCLEOTIDE SEQUENCE</scope>
</reference>
<accession>A0A8X6YRC9</accession>
<gene>
    <name evidence="1" type="ORF">TNIN_301591</name>
</gene>
<dbReference type="EMBL" id="BMAV01022309">
    <property type="protein sequence ID" value="GFY77063.1"/>
    <property type="molecule type" value="Genomic_DNA"/>
</dbReference>
<proteinExistence type="predicted"/>
<dbReference type="AlphaFoldDB" id="A0A8X6YRC9"/>
<protein>
    <submittedName>
        <fullName evidence="1">Uncharacterized protein</fullName>
    </submittedName>
</protein>
<sequence length="78" mass="8402">MPYAPSPMYCKELYRGPTSNVCPLTTSTTFLAANVKVHLATASAVKSSKIRHLPTSTAIRAAGFSLSKLFSILIIFIV</sequence>